<dbReference type="SUPFAM" id="SSF57903">
    <property type="entry name" value="FYVE/PHD zinc finger"/>
    <property type="match status" value="1"/>
</dbReference>
<evidence type="ECO:0000313" key="2">
    <source>
        <dbReference type="EMBL" id="CAD7090252.1"/>
    </source>
</evidence>
<sequence length="458" mass="51941">MALAMPKVKSSGDFKTLISRFTIPIELLDDIIYCQRSLRLYMRVHQILAGRSEKLKTKQVEEIESDISDIGREQNALIARLRSTLELYYISIRSDSVEIDREMGNAYVSRILSQYIESGSTIVTPRLVKKRMNEFQLLSHYSLHDTKRKSDGKVENCKSASTVASLKQESLLKPKSERFAQQKANPNTYPYVKSEVKIENDASLSAASLNNSRMNLLQALNKAKNQSLYPTKSPLSPSETIDNKETIEISSSQSSSSDDTSDIALMSPLYSEDEAEMSQEFFLRKFGLYTIEYSDYLTQKRSQRRRRNVQSNEKSDYHYGKLDMFERMSKRKKTYLHSPPAPRPAKRRRKNKDSDGTASKSSTTDRSSSSSPDQKFTCCECNKTDNLRKCNSCTNWYHIKCHKNAPKLTAKKICLLCFVKLKEAKALKETKSVKDIKEGNGGKGTNDVADLGVAPLDG</sequence>
<feature type="compositionally biased region" description="Low complexity" evidence="1">
    <location>
        <begin position="357"/>
        <end position="371"/>
    </location>
</feature>
<dbReference type="InParanoid" id="A0A7R8V187"/>
<feature type="region of interest" description="Disordered" evidence="1">
    <location>
        <begin position="435"/>
        <end position="458"/>
    </location>
</feature>
<gene>
    <name evidence="2" type="ORF">HERILL_LOCUS12746</name>
</gene>
<evidence type="ECO:0000313" key="3">
    <source>
        <dbReference type="Proteomes" id="UP000594454"/>
    </source>
</evidence>
<evidence type="ECO:0008006" key="4">
    <source>
        <dbReference type="Google" id="ProtNLM"/>
    </source>
</evidence>
<dbReference type="CDD" id="cd15489">
    <property type="entry name" value="PHD_SF"/>
    <property type="match status" value="1"/>
</dbReference>
<keyword evidence="3" id="KW-1185">Reference proteome</keyword>
<feature type="compositionally biased region" description="Basic and acidic residues" evidence="1">
    <location>
        <begin position="313"/>
        <end position="328"/>
    </location>
</feature>
<accession>A0A7R8V187</accession>
<dbReference type="AlphaFoldDB" id="A0A7R8V187"/>
<proteinExistence type="predicted"/>
<feature type="region of interest" description="Disordered" evidence="1">
    <location>
        <begin position="300"/>
        <end position="375"/>
    </location>
</feature>
<dbReference type="OMA" id="CGRNDVP"/>
<organism evidence="2 3">
    <name type="scientific">Hermetia illucens</name>
    <name type="common">Black soldier fly</name>
    <dbReference type="NCBI Taxonomy" id="343691"/>
    <lineage>
        <taxon>Eukaryota</taxon>
        <taxon>Metazoa</taxon>
        <taxon>Ecdysozoa</taxon>
        <taxon>Arthropoda</taxon>
        <taxon>Hexapoda</taxon>
        <taxon>Insecta</taxon>
        <taxon>Pterygota</taxon>
        <taxon>Neoptera</taxon>
        <taxon>Endopterygota</taxon>
        <taxon>Diptera</taxon>
        <taxon>Brachycera</taxon>
        <taxon>Stratiomyomorpha</taxon>
        <taxon>Stratiomyidae</taxon>
        <taxon>Hermetiinae</taxon>
        <taxon>Hermetia</taxon>
    </lineage>
</organism>
<dbReference type="InterPro" id="IPR011011">
    <property type="entry name" value="Znf_FYVE_PHD"/>
</dbReference>
<dbReference type="OrthoDB" id="7740893at2759"/>
<dbReference type="FunCoup" id="A0A7R8V187">
    <property type="interactions" value="22"/>
</dbReference>
<evidence type="ECO:0000256" key="1">
    <source>
        <dbReference type="SAM" id="MobiDB-lite"/>
    </source>
</evidence>
<protein>
    <recommendedName>
        <fullName evidence="4">PHD-type domain-containing protein</fullName>
    </recommendedName>
</protein>
<dbReference type="EMBL" id="LR899013">
    <property type="protein sequence ID" value="CAD7090252.1"/>
    <property type="molecule type" value="Genomic_DNA"/>
</dbReference>
<reference evidence="2 3" key="1">
    <citation type="submission" date="2020-11" db="EMBL/GenBank/DDBJ databases">
        <authorList>
            <person name="Wallbank WR R."/>
            <person name="Pardo Diaz C."/>
            <person name="Kozak K."/>
            <person name="Martin S."/>
            <person name="Jiggins C."/>
            <person name="Moest M."/>
            <person name="Warren A I."/>
            <person name="Generalovic N T."/>
            <person name="Byers J.R.P. K."/>
            <person name="Montejo-Kovacevich G."/>
            <person name="Yen C E."/>
        </authorList>
    </citation>
    <scope>NUCLEOTIDE SEQUENCE [LARGE SCALE GENOMIC DNA]</scope>
</reference>
<name>A0A7R8V187_HERIL</name>
<dbReference type="Proteomes" id="UP000594454">
    <property type="component" value="Chromosome 5"/>
</dbReference>